<dbReference type="Proteomes" id="UP000184330">
    <property type="component" value="Unassembled WGS sequence"/>
</dbReference>
<name>A0A1L7WSW5_9HELO</name>
<keyword evidence="2" id="KW-1185">Reference proteome</keyword>
<proteinExistence type="predicted"/>
<dbReference type="InterPro" id="IPR010920">
    <property type="entry name" value="LSM_dom_sf"/>
</dbReference>
<protein>
    <recommendedName>
        <fullName evidence="3">LSM domain-containing protein</fullName>
    </recommendedName>
</protein>
<sequence length="158" mass="17633">MAEPIPNPEAKAQAESYLHSLLGKNLRITTTDTRMFLGQFKCTDSVRLPSPPLLYPTPLPLPMPLQLLFHVTNANDQKDQNIILSQTFEYRLPPPPKTPQEGTITQDLTSRYLGLIVVPGEYITKIEVEEFESQLTPAQKEKYLAAQRQEGSIGGEAA</sequence>
<dbReference type="EMBL" id="FJOG01000007">
    <property type="protein sequence ID" value="CZR55868.1"/>
    <property type="molecule type" value="Genomic_DNA"/>
</dbReference>
<dbReference type="AlphaFoldDB" id="A0A1L7WSW5"/>
<dbReference type="Gene3D" id="2.30.30.100">
    <property type="match status" value="1"/>
</dbReference>
<evidence type="ECO:0008006" key="3">
    <source>
        <dbReference type="Google" id="ProtNLM"/>
    </source>
</evidence>
<dbReference type="PANTHER" id="PTHR10701:SF5">
    <property type="entry name" value="N-ALPHA-ACETYLTRANSFERASE 38, NATC AUXILIARY SUBUNIT"/>
    <property type="match status" value="1"/>
</dbReference>
<dbReference type="SUPFAM" id="SSF50182">
    <property type="entry name" value="Sm-like ribonucleoproteins"/>
    <property type="match status" value="1"/>
</dbReference>
<dbReference type="GO" id="GO:0031417">
    <property type="term" value="C:NatC complex"/>
    <property type="evidence" value="ECO:0007669"/>
    <property type="project" value="InterPro"/>
</dbReference>
<dbReference type="PANTHER" id="PTHR10701">
    <property type="entry name" value="SMALL NUCLEAR RIBONUCLEOPROTEIN-ASSOCIATED PROTEIN B AND N"/>
    <property type="match status" value="1"/>
</dbReference>
<dbReference type="InterPro" id="IPR050914">
    <property type="entry name" value="snRNP_SmB/NAA38-like"/>
</dbReference>
<evidence type="ECO:0000313" key="2">
    <source>
        <dbReference type="Proteomes" id="UP000184330"/>
    </source>
</evidence>
<dbReference type="CDD" id="cd06168">
    <property type="entry name" value="LSMD1"/>
    <property type="match status" value="1"/>
</dbReference>
<dbReference type="InterPro" id="IPR034110">
    <property type="entry name" value="LSMD1_Sm"/>
</dbReference>
<dbReference type="OrthoDB" id="368909at2759"/>
<evidence type="ECO:0000313" key="1">
    <source>
        <dbReference type="EMBL" id="CZR55868.1"/>
    </source>
</evidence>
<organism evidence="1 2">
    <name type="scientific">Phialocephala subalpina</name>
    <dbReference type="NCBI Taxonomy" id="576137"/>
    <lineage>
        <taxon>Eukaryota</taxon>
        <taxon>Fungi</taxon>
        <taxon>Dikarya</taxon>
        <taxon>Ascomycota</taxon>
        <taxon>Pezizomycotina</taxon>
        <taxon>Leotiomycetes</taxon>
        <taxon>Helotiales</taxon>
        <taxon>Mollisiaceae</taxon>
        <taxon>Phialocephala</taxon>
        <taxon>Phialocephala fortinii species complex</taxon>
    </lineage>
</organism>
<reference evidence="1 2" key="1">
    <citation type="submission" date="2016-03" db="EMBL/GenBank/DDBJ databases">
        <authorList>
            <person name="Ploux O."/>
        </authorList>
    </citation>
    <scope>NUCLEOTIDE SEQUENCE [LARGE SCALE GENOMIC DNA]</scope>
    <source>
        <strain evidence="1 2">UAMH 11012</strain>
    </source>
</reference>
<gene>
    <name evidence="1" type="ORF">PAC_05756</name>
</gene>
<dbReference type="STRING" id="576137.A0A1L7WSW5"/>
<accession>A0A1L7WSW5</accession>